<feature type="region of interest" description="Disordered" evidence="2">
    <location>
        <begin position="282"/>
        <end position="329"/>
    </location>
</feature>
<proteinExistence type="predicted"/>
<feature type="compositionally biased region" description="Polar residues" evidence="2">
    <location>
        <begin position="282"/>
        <end position="291"/>
    </location>
</feature>
<dbReference type="InterPro" id="IPR002110">
    <property type="entry name" value="Ankyrin_rpt"/>
</dbReference>
<dbReference type="PROSITE" id="PS50088">
    <property type="entry name" value="ANK_REPEAT"/>
    <property type="match status" value="1"/>
</dbReference>
<feature type="domain" description="Ubiquitin-like" evidence="3">
    <location>
        <begin position="16"/>
        <end position="83"/>
    </location>
</feature>
<sequence>MEVGVRDNTGKFTESFEVFAKLPSGTLTSVIVQFETKVRDLKSIIEFRCGIPSQLQQLSYKNHYELSDKDTLRALCVIPGVQVPVNFLHGYEDLIEAALSGNTKGVLDDLKKRYDNTNIRQRKIAALFVAAQRGYHFLVERLVKDGTEVNEQTPTGRTPLHIACAMGNNGCIDLLLEAGACLDIQDYYGQTPIEVAFNCKQKEAERRLHLFRRTIKGPTIYRRKVDQPRERAMSSWAWTPRFRSRSVPPAALMREISLTPGPELMISQCKIEESTSANKSVNFDESTIVSEDSSDISSRPGSEESGESSKENIESTPRSVKSGGISHQEWLVKKQIEGRTKSRDGTCSLVTCVKTKRMTIG</sequence>
<protein>
    <submittedName>
        <fullName evidence="5">Homeobox protein Wariai-like</fullName>
    </submittedName>
</protein>
<dbReference type="RefSeq" id="XP_006819828.1">
    <property type="nucleotide sequence ID" value="XM_006819765.1"/>
</dbReference>
<evidence type="ECO:0000256" key="1">
    <source>
        <dbReference type="PROSITE-ProRule" id="PRU00023"/>
    </source>
</evidence>
<dbReference type="SUPFAM" id="SSF54236">
    <property type="entry name" value="Ubiquitin-like"/>
    <property type="match status" value="1"/>
</dbReference>
<dbReference type="SUPFAM" id="SSF48403">
    <property type="entry name" value="Ankyrin repeat"/>
    <property type="match status" value="1"/>
</dbReference>
<dbReference type="GeneID" id="102809842"/>
<evidence type="ECO:0000313" key="5">
    <source>
        <dbReference type="RefSeq" id="XP_006819828.1"/>
    </source>
</evidence>
<dbReference type="PROSITE" id="PS50053">
    <property type="entry name" value="UBIQUITIN_2"/>
    <property type="match status" value="1"/>
</dbReference>
<organism evidence="4 5">
    <name type="scientific">Saccoglossus kowalevskii</name>
    <name type="common">Acorn worm</name>
    <dbReference type="NCBI Taxonomy" id="10224"/>
    <lineage>
        <taxon>Eukaryota</taxon>
        <taxon>Metazoa</taxon>
        <taxon>Hemichordata</taxon>
        <taxon>Enteropneusta</taxon>
        <taxon>Harrimaniidae</taxon>
        <taxon>Saccoglossus</taxon>
    </lineage>
</organism>
<dbReference type="Pfam" id="PF12796">
    <property type="entry name" value="Ank_2"/>
    <property type="match status" value="1"/>
</dbReference>
<evidence type="ECO:0000256" key="2">
    <source>
        <dbReference type="SAM" id="MobiDB-lite"/>
    </source>
</evidence>
<dbReference type="Gene3D" id="1.25.40.20">
    <property type="entry name" value="Ankyrin repeat-containing domain"/>
    <property type="match status" value="1"/>
</dbReference>
<dbReference type="InterPro" id="IPR029071">
    <property type="entry name" value="Ubiquitin-like_domsf"/>
</dbReference>
<gene>
    <name evidence="5" type="primary">LOC102809842</name>
</gene>
<dbReference type="SMART" id="SM00248">
    <property type="entry name" value="ANK"/>
    <property type="match status" value="2"/>
</dbReference>
<keyword evidence="4" id="KW-1185">Reference proteome</keyword>
<dbReference type="InterPro" id="IPR036770">
    <property type="entry name" value="Ankyrin_rpt-contain_sf"/>
</dbReference>
<name>A0ABM0MII7_SACKO</name>
<reference evidence="5" key="1">
    <citation type="submission" date="2025-08" db="UniProtKB">
        <authorList>
            <consortium name="RefSeq"/>
        </authorList>
    </citation>
    <scope>IDENTIFICATION</scope>
    <source>
        <tissue evidence="5">Testes</tissue>
    </source>
</reference>
<dbReference type="Proteomes" id="UP000694865">
    <property type="component" value="Unplaced"/>
</dbReference>
<dbReference type="InterPro" id="IPR000626">
    <property type="entry name" value="Ubiquitin-like_dom"/>
</dbReference>
<evidence type="ECO:0000259" key="3">
    <source>
        <dbReference type="PROSITE" id="PS50053"/>
    </source>
</evidence>
<dbReference type="InterPro" id="IPR039323">
    <property type="entry name" value="ANKRD_45/46/60"/>
</dbReference>
<evidence type="ECO:0000313" key="4">
    <source>
        <dbReference type="Proteomes" id="UP000694865"/>
    </source>
</evidence>
<dbReference type="PANTHER" id="PTHR22677">
    <property type="entry name" value="ANKYRIN REPEAT DOMAIN-CONTAINING PROTEIN 60"/>
    <property type="match status" value="1"/>
</dbReference>
<accession>A0ABM0MII7</accession>
<dbReference type="PROSITE" id="PS50297">
    <property type="entry name" value="ANK_REP_REGION"/>
    <property type="match status" value="1"/>
</dbReference>
<dbReference type="Gene3D" id="3.10.20.90">
    <property type="entry name" value="Phosphatidylinositol 3-kinase Catalytic Subunit, Chain A, domain 1"/>
    <property type="match status" value="1"/>
</dbReference>
<feature type="repeat" description="ANK" evidence="1">
    <location>
        <begin position="155"/>
        <end position="187"/>
    </location>
</feature>
<keyword evidence="1" id="KW-0040">ANK repeat</keyword>
<dbReference type="PANTHER" id="PTHR22677:SF3">
    <property type="entry name" value="ANKYRIN REPEAT DOMAIN-CONTAINING PROTEIN 60"/>
    <property type="match status" value="1"/>
</dbReference>